<keyword evidence="2" id="KW-1185">Reference proteome</keyword>
<reference evidence="1 2" key="1">
    <citation type="journal article" date="2017" name="Curr. Biol.">
        <title>Genome architecture and evolution of a unichromosomal asexual nematode.</title>
        <authorList>
            <person name="Fradin H."/>
            <person name="Zegar C."/>
            <person name="Gutwein M."/>
            <person name="Lucas J."/>
            <person name="Kovtun M."/>
            <person name="Corcoran D."/>
            <person name="Baugh L.R."/>
            <person name="Kiontke K."/>
            <person name="Gunsalus K."/>
            <person name="Fitch D.H."/>
            <person name="Piano F."/>
        </authorList>
    </citation>
    <scope>NUCLEOTIDE SEQUENCE [LARGE SCALE GENOMIC DNA]</scope>
    <source>
        <strain evidence="1">PF1309</strain>
    </source>
</reference>
<proteinExistence type="predicted"/>
<sequence>MMPLSSLSSSVIQHPSNMSFLATSFSRLNVIRGILSCWPGCYPVLIEAASVEERQSIRRDSVHERLEEQLVDDHSVFEEVELVKFHLVFWLQGSCSAYTVIIAALEGVRQLFSGSRLLKEIISLLEGSFHLRVTVSRRNCCGMLHFKDGVFAEVDERFEFTLIAPVILQDVEEEGVFGVANLLFAPLFEPTFLDFEVDLLDSLTRAHDFNSAQEWVEVFQ</sequence>
<comment type="caution">
    <text evidence="1">The sequence shown here is derived from an EMBL/GenBank/DDBJ whole genome shotgun (WGS) entry which is preliminary data.</text>
</comment>
<name>A0A2A2JN04_9BILA</name>
<gene>
    <name evidence="1" type="ORF">WR25_15932</name>
</gene>
<dbReference type="AlphaFoldDB" id="A0A2A2JN04"/>
<organism evidence="1 2">
    <name type="scientific">Diploscapter pachys</name>
    <dbReference type="NCBI Taxonomy" id="2018661"/>
    <lineage>
        <taxon>Eukaryota</taxon>
        <taxon>Metazoa</taxon>
        <taxon>Ecdysozoa</taxon>
        <taxon>Nematoda</taxon>
        <taxon>Chromadorea</taxon>
        <taxon>Rhabditida</taxon>
        <taxon>Rhabditina</taxon>
        <taxon>Rhabditomorpha</taxon>
        <taxon>Rhabditoidea</taxon>
        <taxon>Rhabditidae</taxon>
        <taxon>Diploscapter</taxon>
    </lineage>
</organism>
<protein>
    <submittedName>
        <fullName evidence="1">Uncharacterized protein</fullName>
    </submittedName>
</protein>
<dbReference type="EMBL" id="LIAE01010341">
    <property type="protein sequence ID" value="PAV62869.1"/>
    <property type="molecule type" value="Genomic_DNA"/>
</dbReference>
<evidence type="ECO:0000313" key="2">
    <source>
        <dbReference type="Proteomes" id="UP000218231"/>
    </source>
</evidence>
<accession>A0A2A2JN04</accession>
<dbReference type="Proteomes" id="UP000218231">
    <property type="component" value="Unassembled WGS sequence"/>
</dbReference>
<evidence type="ECO:0000313" key="1">
    <source>
        <dbReference type="EMBL" id="PAV62869.1"/>
    </source>
</evidence>